<name>A0A4Z0A4W3_9AGAM</name>
<evidence type="ECO:0000313" key="1">
    <source>
        <dbReference type="EMBL" id="TFY82086.1"/>
    </source>
</evidence>
<dbReference type="AlphaFoldDB" id="A0A4Z0A4W3"/>
<evidence type="ECO:0000313" key="2">
    <source>
        <dbReference type="Proteomes" id="UP000298061"/>
    </source>
</evidence>
<dbReference type="Proteomes" id="UP000298061">
    <property type="component" value="Unassembled WGS sequence"/>
</dbReference>
<gene>
    <name evidence="1" type="ORF">EWM64_g1936</name>
</gene>
<accession>A0A4Z0A4W3</accession>
<sequence>MNLYRAFMGVKGCREAMWEELQFLQSSAKRCSLIELGWEDAELEEGVARRRFEELFDSYESDIHTRAAFWYSLTELGFPLPRRDTLLKSELLEEERTRKAIMDARALATEDDFDTPCRILRVFMGFKTCDEVEDDIYSDSEES</sequence>
<organism evidence="1 2">
    <name type="scientific">Hericium alpestre</name>
    <dbReference type="NCBI Taxonomy" id="135208"/>
    <lineage>
        <taxon>Eukaryota</taxon>
        <taxon>Fungi</taxon>
        <taxon>Dikarya</taxon>
        <taxon>Basidiomycota</taxon>
        <taxon>Agaricomycotina</taxon>
        <taxon>Agaricomycetes</taxon>
        <taxon>Russulales</taxon>
        <taxon>Hericiaceae</taxon>
        <taxon>Hericium</taxon>
    </lineage>
</organism>
<dbReference type="EMBL" id="SFCI01000144">
    <property type="protein sequence ID" value="TFY82086.1"/>
    <property type="molecule type" value="Genomic_DNA"/>
</dbReference>
<keyword evidence="2" id="KW-1185">Reference proteome</keyword>
<comment type="caution">
    <text evidence="1">The sequence shown here is derived from an EMBL/GenBank/DDBJ whole genome shotgun (WGS) entry which is preliminary data.</text>
</comment>
<proteinExistence type="predicted"/>
<reference evidence="1 2" key="1">
    <citation type="submission" date="2019-02" db="EMBL/GenBank/DDBJ databases">
        <title>Genome sequencing of the rare red list fungi Hericium alpestre (H. flagellum).</title>
        <authorList>
            <person name="Buettner E."/>
            <person name="Kellner H."/>
        </authorList>
    </citation>
    <scope>NUCLEOTIDE SEQUENCE [LARGE SCALE GENOMIC DNA]</scope>
    <source>
        <strain evidence="1 2">DSM 108284</strain>
    </source>
</reference>
<dbReference type="OrthoDB" id="2013972at2759"/>
<protein>
    <submittedName>
        <fullName evidence="1">Uncharacterized protein</fullName>
    </submittedName>
</protein>
<dbReference type="STRING" id="135208.A0A4Z0A4W3"/>